<protein>
    <submittedName>
        <fullName evidence="1">Uncharacterized protein</fullName>
    </submittedName>
</protein>
<sequence length="117" mass="12143">MTMEAQRPDRAFSFVQVDGLGRLMVVAATAHPVDASGTIAVGGTPQALLPANPARRGAWVQNLSAGDLWLSDVGAAAAAPPALKLVPGAYYEWPYPTDGAVSVFGATTGQAYSAREW</sequence>
<gene>
    <name evidence="1" type="ORF">SAMN02949497_1658</name>
</gene>
<keyword evidence="2" id="KW-1185">Reference proteome</keyword>
<dbReference type="Proteomes" id="UP000192923">
    <property type="component" value="Unassembled WGS sequence"/>
</dbReference>
<evidence type="ECO:0000313" key="1">
    <source>
        <dbReference type="EMBL" id="SMF94347.1"/>
    </source>
</evidence>
<dbReference type="AlphaFoldDB" id="A0A1Y6CVI8"/>
<name>A0A1Y6CVI8_9GAMM</name>
<proteinExistence type="predicted"/>
<reference evidence="1 2" key="1">
    <citation type="submission" date="2016-12" db="EMBL/GenBank/DDBJ databases">
        <authorList>
            <person name="Song W.-J."/>
            <person name="Kurnit D.M."/>
        </authorList>
    </citation>
    <scope>NUCLEOTIDE SEQUENCE [LARGE SCALE GENOMIC DNA]</scope>
    <source>
        <strain evidence="1 2">175</strain>
    </source>
</reference>
<accession>A0A1Y6CVI8</accession>
<organism evidence="1 2">
    <name type="scientific">Methylomagnum ishizawai</name>
    <dbReference type="NCBI Taxonomy" id="1760988"/>
    <lineage>
        <taxon>Bacteria</taxon>
        <taxon>Pseudomonadati</taxon>
        <taxon>Pseudomonadota</taxon>
        <taxon>Gammaproteobacteria</taxon>
        <taxon>Methylococcales</taxon>
        <taxon>Methylococcaceae</taxon>
        <taxon>Methylomagnum</taxon>
    </lineage>
</organism>
<evidence type="ECO:0000313" key="2">
    <source>
        <dbReference type="Proteomes" id="UP000192923"/>
    </source>
</evidence>
<dbReference type="EMBL" id="FXAM01000001">
    <property type="protein sequence ID" value="SMF94347.1"/>
    <property type="molecule type" value="Genomic_DNA"/>
</dbReference>
<dbReference type="STRING" id="1760988.SAMN02949497_1658"/>